<dbReference type="AlphaFoldDB" id="A0AAD4BFB6"/>
<proteinExistence type="predicted"/>
<dbReference type="EMBL" id="WHUW01000094">
    <property type="protein sequence ID" value="KAF8425430.1"/>
    <property type="molecule type" value="Genomic_DNA"/>
</dbReference>
<evidence type="ECO:0000313" key="1">
    <source>
        <dbReference type="EMBL" id="KAF8425430.1"/>
    </source>
</evidence>
<comment type="caution">
    <text evidence="1">The sequence shown here is derived from an EMBL/GenBank/DDBJ whole genome shotgun (WGS) entry which is preliminary data.</text>
</comment>
<name>A0AAD4BFB6_BOLED</name>
<protein>
    <submittedName>
        <fullName evidence="1">Uncharacterized protein</fullName>
    </submittedName>
</protein>
<organism evidence="1 2">
    <name type="scientific">Boletus edulis BED1</name>
    <dbReference type="NCBI Taxonomy" id="1328754"/>
    <lineage>
        <taxon>Eukaryota</taxon>
        <taxon>Fungi</taxon>
        <taxon>Dikarya</taxon>
        <taxon>Basidiomycota</taxon>
        <taxon>Agaricomycotina</taxon>
        <taxon>Agaricomycetes</taxon>
        <taxon>Agaricomycetidae</taxon>
        <taxon>Boletales</taxon>
        <taxon>Boletineae</taxon>
        <taxon>Boletaceae</taxon>
        <taxon>Boletoideae</taxon>
        <taxon>Boletus</taxon>
    </lineage>
</organism>
<dbReference type="Proteomes" id="UP001194468">
    <property type="component" value="Unassembled WGS sequence"/>
</dbReference>
<sequence>MKVKSNGESFEEADSQANRCWMVTKVPSESAALLADLPMSPEALAQHRFSLHTLPLASTLPAKSDTANYIHLQHLYKTHTEEEKQAFVSYLCAPPPVDNAVVDAFVKNARALQVLRGEHLAAFDYDRAALGLSPTDSHGTGPHPAVTLHRWYRQALLVFGPIEWDDPGRARCAWG</sequence>
<reference evidence="1" key="2">
    <citation type="journal article" date="2020" name="Nat. Commun.">
        <title>Large-scale genome sequencing of mycorrhizal fungi provides insights into the early evolution of symbiotic traits.</title>
        <authorList>
            <person name="Miyauchi S."/>
            <person name="Kiss E."/>
            <person name="Kuo A."/>
            <person name="Drula E."/>
            <person name="Kohler A."/>
            <person name="Sanchez-Garcia M."/>
            <person name="Morin E."/>
            <person name="Andreopoulos B."/>
            <person name="Barry K.W."/>
            <person name="Bonito G."/>
            <person name="Buee M."/>
            <person name="Carver A."/>
            <person name="Chen C."/>
            <person name="Cichocki N."/>
            <person name="Clum A."/>
            <person name="Culley D."/>
            <person name="Crous P.W."/>
            <person name="Fauchery L."/>
            <person name="Girlanda M."/>
            <person name="Hayes R.D."/>
            <person name="Keri Z."/>
            <person name="LaButti K."/>
            <person name="Lipzen A."/>
            <person name="Lombard V."/>
            <person name="Magnuson J."/>
            <person name="Maillard F."/>
            <person name="Murat C."/>
            <person name="Nolan M."/>
            <person name="Ohm R.A."/>
            <person name="Pangilinan J."/>
            <person name="Pereira M.F."/>
            <person name="Perotto S."/>
            <person name="Peter M."/>
            <person name="Pfister S."/>
            <person name="Riley R."/>
            <person name="Sitrit Y."/>
            <person name="Stielow J.B."/>
            <person name="Szollosi G."/>
            <person name="Zifcakova L."/>
            <person name="Stursova M."/>
            <person name="Spatafora J.W."/>
            <person name="Tedersoo L."/>
            <person name="Vaario L.M."/>
            <person name="Yamada A."/>
            <person name="Yan M."/>
            <person name="Wang P."/>
            <person name="Xu J."/>
            <person name="Bruns T."/>
            <person name="Baldrian P."/>
            <person name="Vilgalys R."/>
            <person name="Dunand C."/>
            <person name="Henrissat B."/>
            <person name="Grigoriev I.V."/>
            <person name="Hibbett D."/>
            <person name="Nagy L.G."/>
            <person name="Martin F.M."/>
        </authorList>
    </citation>
    <scope>NUCLEOTIDE SEQUENCE</scope>
    <source>
        <strain evidence="1">BED1</strain>
    </source>
</reference>
<accession>A0AAD4BFB6</accession>
<evidence type="ECO:0000313" key="2">
    <source>
        <dbReference type="Proteomes" id="UP001194468"/>
    </source>
</evidence>
<gene>
    <name evidence="1" type="ORF">L210DRAFT_3653150</name>
</gene>
<reference evidence="1" key="1">
    <citation type="submission" date="2019-10" db="EMBL/GenBank/DDBJ databases">
        <authorList>
            <consortium name="DOE Joint Genome Institute"/>
            <person name="Kuo A."/>
            <person name="Miyauchi S."/>
            <person name="Kiss E."/>
            <person name="Drula E."/>
            <person name="Kohler A."/>
            <person name="Sanchez-Garcia M."/>
            <person name="Andreopoulos B."/>
            <person name="Barry K.W."/>
            <person name="Bonito G."/>
            <person name="Buee M."/>
            <person name="Carver A."/>
            <person name="Chen C."/>
            <person name="Cichocki N."/>
            <person name="Clum A."/>
            <person name="Culley D."/>
            <person name="Crous P.W."/>
            <person name="Fauchery L."/>
            <person name="Girlanda M."/>
            <person name="Hayes R."/>
            <person name="Keri Z."/>
            <person name="LaButti K."/>
            <person name="Lipzen A."/>
            <person name="Lombard V."/>
            <person name="Magnuson J."/>
            <person name="Maillard F."/>
            <person name="Morin E."/>
            <person name="Murat C."/>
            <person name="Nolan M."/>
            <person name="Ohm R."/>
            <person name="Pangilinan J."/>
            <person name="Pereira M."/>
            <person name="Perotto S."/>
            <person name="Peter M."/>
            <person name="Riley R."/>
            <person name="Sitrit Y."/>
            <person name="Stielow B."/>
            <person name="Szollosi G."/>
            <person name="Zifcakova L."/>
            <person name="Stursova M."/>
            <person name="Spatafora J.W."/>
            <person name="Tedersoo L."/>
            <person name="Vaario L.-M."/>
            <person name="Yamada A."/>
            <person name="Yan M."/>
            <person name="Wang P."/>
            <person name="Xu J."/>
            <person name="Bruns T."/>
            <person name="Baldrian P."/>
            <person name="Vilgalys R."/>
            <person name="Henrissat B."/>
            <person name="Grigoriev I.V."/>
            <person name="Hibbett D."/>
            <person name="Nagy L.G."/>
            <person name="Martin F.M."/>
        </authorList>
    </citation>
    <scope>NUCLEOTIDE SEQUENCE</scope>
    <source>
        <strain evidence="1">BED1</strain>
    </source>
</reference>
<keyword evidence="2" id="KW-1185">Reference proteome</keyword>